<dbReference type="InterPro" id="IPR044926">
    <property type="entry name" value="RGS_subdomain_2"/>
</dbReference>
<dbReference type="CDD" id="cd07440">
    <property type="entry name" value="RGS"/>
    <property type="match status" value="1"/>
</dbReference>
<evidence type="ECO:0000259" key="2">
    <source>
        <dbReference type="PROSITE" id="PS50132"/>
    </source>
</evidence>
<sequence>MPGPIASRTTGSTTHATAATFAAAQATAAALAAAGSNSAPNVEGHMSYKIKTTKSSKKLDHFFGEQAFHDICIKEIRKEGLKAMLQSKTPLCYFLYHLLEEYSSENLFFFIEIEQYETFHYVSLVQQLATAQHIYNTYLSRQSQFEVNLDDRVRRQVTAAIQERRVDGCFTTAKRAVYTLLESSFMRFVTTDNFQRMVMNCGELTTHYDTDTRNMAIETLMQYIDRQHDMIYTNPHTDAPVFASINQTSRKRHELIKFMIFEFCRTLMDVDPYRIQQRRAQQQQQQQQQRHASPSMKSSTSSSPSIKSPKILPKDIFDFFGKKKH</sequence>
<gene>
    <name evidence="3" type="ORF">BCR43DRAFT_434866</name>
</gene>
<organism evidence="3 4">
    <name type="scientific">Syncephalastrum racemosum</name>
    <name type="common">Filamentous fungus</name>
    <dbReference type="NCBI Taxonomy" id="13706"/>
    <lineage>
        <taxon>Eukaryota</taxon>
        <taxon>Fungi</taxon>
        <taxon>Fungi incertae sedis</taxon>
        <taxon>Mucoromycota</taxon>
        <taxon>Mucoromycotina</taxon>
        <taxon>Mucoromycetes</taxon>
        <taxon>Mucorales</taxon>
        <taxon>Syncephalastraceae</taxon>
        <taxon>Syncephalastrum</taxon>
    </lineage>
</organism>
<dbReference type="InterPro" id="IPR036305">
    <property type="entry name" value="RGS_sf"/>
</dbReference>
<evidence type="ECO:0000313" key="4">
    <source>
        <dbReference type="Proteomes" id="UP000242180"/>
    </source>
</evidence>
<reference evidence="3 4" key="1">
    <citation type="submission" date="2016-07" db="EMBL/GenBank/DDBJ databases">
        <title>Pervasive Adenine N6-methylation of Active Genes in Fungi.</title>
        <authorList>
            <consortium name="DOE Joint Genome Institute"/>
            <person name="Mondo S.J."/>
            <person name="Dannebaum R.O."/>
            <person name="Kuo R.C."/>
            <person name="Labutti K."/>
            <person name="Haridas S."/>
            <person name="Kuo A."/>
            <person name="Salamov A."/>
            <person name="Ahrendt S.R."/>
            <person name="Lipzen A."/>
            <person name="Sullivan W."/>
            <person name="Andreopoulos W.B."/>
            <person name="Clum A."/>
            <person name="Lindquist E."/>
            <person name="Daum C."/>
            <person name="Ramamoorthy G.K."/>
            <person name="Gryganskyi A."/>
            <person name="Culley D."/>
            <person name="Magnuson J.K."/>
            <person name="James T.Y."/>
            <person name="O'Malley M.A."/>
            <person name="Stajich J.E."/>
            <person name="Spatafora J.W."/>
            <person name="Visel A."/>
            <person name="Grigoriev I.V."/>
        </authorList>
    </citation>
    <scope>NUCLEOTIDE SEQUENCE [LARGE SCALE GENOMIC DNA]</scope>
    <source>
        <strain evidence="3 4">NRRL 2496</strain>
    </source>
</reference>
<evidence type="ECO:0000313" key="3">
    <source>
        <dbReference type="EMBL" id="ORZ00446.1"/>
    </source>
</evidence>
<dbReference type="PRINTS" id="PR01301">
    <property type="entry name" value="RGSPROTEIN"/>
</dbReference>
<dbReference type="Gene3D" id="1.10.167.10">
    <property type="entry name" value="Regulator of G-protein Signalling 4, domain 2"/>
    <property type="match status" value="1"/>
</dbReference>
<dbReference type="PROSITE" id="PS50132">
    <property type="entry name" value="RGS"/>
    <property type="match status" value="1"/>
</dbReference>
<dbReference type="InterPro" id="IPR016137">
    <property type="entry name" value="RGS"/>
</dbReference>
<dbReference type="SUPFAM" id="SSF48097">
    <property type="entry name" value="Regulator of G-protein signaling, RGS"/>
    <property type="match status" value="1"/>
</dbReference>
<keyword evidence="4" id="KW-1185">Reference proteome</keyword>
<proteinExistence type="predicted"/>
<feature type="region of interest" description="Disordered" evidence="1">
    <location>
        <begin position="276"/>
        <end position="313"/>
    </location>
</feature>
<protein>
    <submittedName>
        <fullName evidence="3">RGS domain-containing protein</fullName>
    </submittedName>
</protein>
<dbReference type="STRING" id="13706.A0A1X2HNJ1"/>
<comment type="caution">
    <text evidence="3">The sequence shown here is derived from an EMBL/GenBank/DDBJ whole genome shotgun (WGS) entry which is preliminary data.</text>
</comment>
<dbReference type="Pfam" id="PF00615">
    <property type="entry name" value="RGS"/>
    <property type="match status" value="1"/>
</dbReference>
<dbReference type="OMA" id="SSYMRFQ"/>
<evidence type="ECO:0000256" key="1">
    <source>
        <dbReference type="SAM" id="MobiDB-lite"/>
    </source>
</evidence>
<feature type="domain" description="RGS" evidence="2">
    <location>
        <begin position="80"/>
        <end position="198"/>
    </location>
</feature>
<accession>A0A1X2HNJ1</accession>
<dbReference type="PANTHER" id="PTHR10845:SF192">
    <property type="entry name" value="DOUBLE HIT, ISOFORM B"/>
    <property type="match status" value="1"/>
</dbReference>
<dbReference type="OrthoDB" id="196547at2759"/>
<feature type="compositionally biased region" description="Low complexity" evidence="1">
    <location>
        <begin position="278"/>
        <end position="311"/>
    </location>
</feature>
<dbReference type="SMART" id="SM00315">
    <property type="entry name" value="RGS"/>
    <property type="match status" value="1"/>
</dbReference>
<dbReference type="InParanoid" id="A0A1X2HNJ1"/>
<dbReference type="AlphaFoldDB" id="A0A1X2HNJ1"/>
<name>A0A1X2HNJ1_SYNRA</name>
<dbReference type="Proteomes" id="UP000242180">
    <property type="component" value="Unassembled WGS sequence"/>
</dbReference>
<dbReference type="EMBL" id="MCGN01000002">
    <property type="protein sequence ID" value="ORZ00446.1"/>
    <property type="molecule type" value="Genomic_DNA"/>
</dbReference>
<dbReference type="PANTHER" id="PTHR10845">
    <property type="entry name" value="REGULATOR OF G PROTEIN SIGNALING"/>
    <property type="match status" value="1"/>
</dbReference>